<dbReference type="Pfam" id="PF03741">
    <property type="entry name" value="TerC"/>
    <property type="match status" value="1"/>
</dbReference>
<evidence type="ECO:0000256" key="1">
    <source>
        <dbReference type="ARBA" id="ARBA00004141"/>
    </source>
</evidence>
<evidence type="ECO:0000256" key="6">
    <source>
        <dbReference type="SAM" id="Phobius"/>
    </source>
</evidence>
<keyword evidence="3 6" id="KW-0812">Transmembrane</keyword>
<dbReference type="AlphaFoldDB" id="A0AAD1NV65"/>
<sequence length="328" mass="36440">MHVHAYVWIITILVMGALLFFEVLVLGRKPHVPSTKECVAFVGVFVVLAVLFGLGVWILQGRAAGGQFYAVWLTEYSLSIDNLFIFLILMEKFNVPRKLQQFALLVGIIVALVFRGVFITLGQAILEAWAWVFFIFGAFLLYSAIDQVREYRHHDDEDEDSSGEGRFMTWFKRTVPTTGDYRGTKFFVRENGKIIATSMFMVCVALGATDLLFALDSIPASYGLTSEGYLIFTANVFALMGLRQLYFLIGSLLERLVYLSLGLAVTLGFIAFKLIGHAMHHYGLDQAWFGSSTEVSIGVSLGVIVATLLATTIASLIKSRKDDAKAEV</sequence>
<feature type="transmembrane region" description="Helical" evidence="6">
    <location>
        <begin position="295"/>
        <end position="317"/>
    </location>
</feature>
<reference evidence="7" key="1">
    <citation type="submission" date="2021-06" db="EMBL/GenBank/DDBJ databases">
        <title>Genome sequence of Cutibacterium modestum strain KB17-24694.</title>
        <authorList>
            <person name="Dekio I."/>
            <person name="Asahina A."/>
            <person name="Nishida M."/>
        </authorList>
    </citation>
    <scope>NUCLEOTIDE SEQUENCE</scope>
    <source>
        <strain evidence="7">KB17-24694</strain>
    </source>
</reference>
<feature type="transmembrane region" description="Helical" evidence="6">
    <location>
        <begin position="71"/>
        <end position="90"/>
    </location>
</feature>
<feature type="transmembrane region" description="Helical" evidence="6">
    <location>
        <begin position="229"/>
        <end position="249"/>
    </location>
</feature>
<dbReference type="PANTHER" id="PTHR30238">
    <property type="entry name" value="MEMBRANE BOUND PREDICTED REDOX MODULATOR"/>
    <property type="match status" value="1"/>
</dbReference>
<dbReference type="NCBIfam" id="TIGR03718">
    <property type="entry name" value="R_switched_Alx"/>
    <property type="match status" value="1"/>
</dbReference>
<accession>A0AAD1NV65</accession>
<evidence type="ECO:0000313" key="7">
    <source>
        <dbReference type="EMBL" id="BCY25507.1"/>
    </source>
</evidence>
<keyword evidence="4 6" id="KW-1133">Transmembrane helix</keyword>
<dbReference type="EMBL" id="AP024747">
    <property type="protein sequence ID" value="BCY25507.1"/>
    <property type="molecule type" value="Genomic_DNA"/>
</dbReference>
<gene>
    <name evidence="7" type="ORF">KB1_14970</name>
</gene>
<dbReference type="PANTHER" id="PTHR30238:SF0">
    <property type="entry name" value="THYLAKOID MEMBRANE PROTEIN TERC, CHLOROPLASTIC"/>
    <property type="match status" value="1"/>
</dbReference>
<comment type="similarity">
    <text evidence="2">Belongs to the TerC family.</text>
</comment>
<protein>
    <submittedName>
        <fullName evidence="7">Tellurium resistance protein TerC</fullName>
    </submittedName>
</protein>
<feature type="transmembrane region" description="Helical" evidence="6">
    <location>
        <begin position="102"/>
        <end position="122"/>
    </location>
</feature>
<name>A0AAD1NV65_9ACTN</name>
<proteinExistence type="inferred from homology"/>
<keyword evidence="5 6" id="KW-0472">Membrane</keyword>
<evidence type="ECO:0000256" key="5">
    <source>
        <dbReference type="ARBA" id="ARBA00023136"/>
    </source>
</evidence>
<evidence type="ECO:0000256" key="2">
    <source>
        <dbReference type="ARBA" id="ARBA00007511"/>
    </source>
</evidence>
<dbReference type="GeneID" id="92880475"/>
<comment type="subcellular location">
    <subcellularLocation>
        <location evidence="1">Membrane</location>
        <topology evidence="1">Multi-pass membrane protein</topology>
    </subcellularLocation>
</comment>
<dbReference type="GO" id="GO:0016020">
    <property type="term" value="C:membrane"/>
    <property type="evidence" value="ECO:0007669"/>
    <property type="project" value="UniProtKB-SubCell"/>
</dbReference>
<dbReference type="InterPro" id="IPR022369">
    <property type="entry name" value="Integral_membrane_TerC_rswitch"/>
</dbReference>
<dbReference type="RefSeq" id="WP_002527595.1">
    <property type="nucleotide sequence ID" value="NZ_AP024747.1"/>
</dbReference>
<evidence type="ECO:0000313" key="8">
    <source>
        <dbReference type="Proteomes" id="UP000825072"/>
    </source>
</evidence>
<feature type="transmembrane region" description="Helical" evidence="6">
    <location>
        <begin position="38"/>
        <end position="59"/>
    </location>
</feature>
<dbReference type="InterPro" id="IPR005496">
    <property type="entry name" value="Integral_membrane_TerC"/>
</dbReference>
<feature type="transmembrane region" description="Helical" evidence="6">
    <location>
        <begin position="256"/>
        <end position="275"/>
    </location>
</feature>
<dbReference type="Proteomes" id="UP000825072">
    <property type="component" value="Chromosome 1"/>
</dbReference>
<feature type="transmembrane region" description="Helical" evidence="6">
    <location>
        <begin position="6"/>
        <end position="26"/>
    </location>
</feature>
<feature type="transmembrane region" description="Helical" evidence="6">
    <location>
        <begin position="194"/>
        <end position="214"/>
    </location>
</feature>
<evidence type="ECO:0000256" key="3">
    <source>
        <dbReference type="ARBA" id="ARBA00022692"/>
    </source>
</evidence>
<organism evidence="7 8">
    <name type="scientific">Cutibacterium modestum</name>
    <dbReference type="NCBI Taxonomy" id="2559073"/>
    <lineage>
        <taxon>Bacteria</taxon>
        <taxon>Bacillati</taxon>
        <taxon>Actinomycetota</taxon>
        <taxon>Actinomycetes</taxon>
        <taxon>Propionibacteriales</taxon>
        <taxon>Propionibacteriaceae</taxon>
        <taxon>Cutibacterium</taxon>
    </lineage>
</organism>
<evidence type="ECO:0000256" key="4">
    <source>
        <dbReference type="ARBA" id="ARBA00022989"/>
    </source>
</evidence>
<feature type="transmembrane region" description="Helical" evidence="6">
    <location>
        <begin position="128"/>
        <end position="145"/>
    </location>
</feature>